<accession>A0A074LLI4</accession>
<dbReference type="EMBL" id="JMIH01000014">
    <property type="protein sequence ID" value="KEO74707.1"/>
    <property type="molecule type" value="Genomic_DNA"/>
</dbReference>
<evidence type="ECO:0008006" key="4">
    <source>
        <dbReference type="Google" id="ProtNLM"/>
    </source>
</evidence>
<dbReference type="Proteomes" id="UP000027821">
    <property type="component" value="Unassembled WGS sequence"/>
</dbReference>
<sequence length="234" mass="26509">MRKLPLTFLLVFAFYITLHAQQVQTVEVEGQSELRIKPDQAILAVQVQHKAPKASDAAQGLNKQSQEIVELMKKSKLSDYDLKTNNYQVNINRVYTNNTMKENGYIATQTINITIRDLDGDLVKAVDALGQIKDLQYSISYMLSDSLKSSLEKELLTEALKDAQKKADIIKDAMGLQEIKVNKIDYKPQNSFNFPIFRQAAEFSMDASAKAMPVLQPDEQKISDRVVVSYRFVN</sequence>
<feature type="chain" id="PRO_5001696174" description="Periplasmic immunogenic protein" evidence="1">
    <location>
        <begin position="21"/>
        <end position="234"/>
    </location>
</feature>
<dbReference type="AlphaFoldDB" id="A0A074LLI4"/>
<keyword evidence="3" id="KW-1185">Reference proteome</keyword>
<evidence type="ECO:0000313" key="3">
    <source>
        <dbReference type="Proteomes" id="UP000027821"/>
    </source>
</evidence>
<dbReference type="OrthoDB" id="838701at2"/>
<dbReference type="Gene3D" id="3.30.110.170">
    <property type="entry name" value="Protein of unknown function (DUF541), domain 1"/>
    <property type="match status" value="1"/>
</dbReference>
<keyword evidence="1" id="KW-0732">Signal</keyword>
<evidence type="ECO:0000256" key="1">
    <source>
        <dbReference type="SAM" id="SignalP"/>
    </source>
</evidence>
<evidence type="ECO:0000313" key="2">
    <source>
        <dbReference type="EMBL" id="KEO74707.1"/>
    </source>
</evidence>
<name>A0A074LLI4_9BACT</name>
<dbReference type="eggNOG" id="COG2968">
    <property type="taxonomic scope" value="Bacteria"/>
</dbReference>
<dbReference type="Pfam" id="PF04402">
    <property type="entry name" value="SIMPL"/>
    <property type="match status" value="1"/>
</dbReference>
<feature type="signal peptide" evidence="1">
    <location>
        <begin position="1"/>
        <end position="20"/>
    </location>
</feature>
<dbReference type="PANTHER" id="PTHR34387">
    <property type="entry name" value="SLR1258 PROTEIN"/>
    <property type="match status" value="1"/>
</dbReference>
<proteinExistence type="predicted"/>
<dbReference type="GO" id="GO:0006974">
    <property type="term" value="P:DNA damage response"/>
    <property type="evidence" value="ECO:0007669"/>
    <property type="project" value="TreeGrafter"/>
</dbReference>
<protein>
    <recommendedName>
        <fullName evidence="4">Periplasmic immunogenic protein</fullName>
    </recommendedName>
</protein>
<organism evidence="2 3">
    <name type="scientific">Anditalea andensis</name>
    <dbReference type="NCBI Taxonomy" id="1048983"/>
    <lineage>
        <taxon>Bacteria</taxon>
        <taxon>Pseudomonadati</taxon>
        <taxon>Bacteroidota</taxon>
        <taxon>Cytophagia</taxon>
        <taxon>Cytophagales</taxon>
        <taxon>Cytophagaceae</taxon>
        <taxon>Anditalea</taxon>
    </lineage>
</organism>
<dbReference type="RefSeq" id="WP_035070847.1">
    <property type="nucleotide sequence ID" value="NZ_JMIH01000014.1"/>
</dbReference>
<gene>
    <name evidence="2" type="ORF">EL17_03255</name>
</gene>
<dbReference type="InterPro" id="IPR052022">
    <property type="entry name" value="26kDa_periplasmic_antigen"/>
</dbReference>
<reference evidence="2 3" key="1">
    <citation type="submission" date="2014-04" db="EMBL/GenBank/DDBJ databases">
        <title>Characterization and application of a salt tolerant electro-active bacterium.</title>
        <authorList>
            <person name="Yang L."/>
            <person name="Wei S."/>
            <person name="Tay Q.X.M."/>
        </authorList>
    </citation>
    <scope>NUCLEOTIDE SEQUENCE [LARGE SCALE GENOMIC DNA]</scope>
    <source>
        <strain evidence="2 3">LY1</strain>
    </source>
</reference>
<dbReference type="InterPro" id="IPR007497">
    <property type="entry name" value="SIMPL/DUF541"/>
</dbReference>
<dbReference type="Gene3D" id="3.30.70.2970">
    <property type="entry name" value="Protein of unknown function (DUF541), domain 2"/>
    <property type="match status" value="1"/>
</dbReference>
<comment type="caution">
    <text evidence="2">The sequence shown here is derived from an EMBL/GenBank/DDBJ whole genome shotgun (WGS) entry which is preliminary data.</text>
</comment>
<dbReference type="PANTHER" id="PTHR34387:SF2">
    <property type="entry name" value="SLR1258 PROTEIN"/>
    <property type="match status" value="1"/>
</dbReference>